<evidence type="ECO:0000313" key="2">
    <source>
        <dbReference type="Proteomes" id="UP000494163"/>
    </source>
</evidence>
<name>A0A0M4EM69_DROBS</name>
<dbReference type="STRING" id="30019.A0A0M4EM69"/>
<dbReference type="AlphaFoldDB" id="A0A0M4EM69"/>
<dbReference type="Pfam" id="PF11303">
    <property type="entry name" value="DUF3105"/>
    <property type="match status" value="1"/>
</dbReference>
<accession>A0A0M4EM69</accession>
<dbReference type="InterPro" id="IPR021454">
    <property type="entry name" value="DUF3105"/>
</dbReference>
<proteinExistence type="predicted"/>
<dbReference type="OrthoDB" id="5960270at2759"/>
<gene>
    <name evidence="1" type="ORF">Dbus_chr3Lg1863</name>
</gene>
<sequence>MGHRFCDDGMINLKMDYDPVDVRQNFNYLCLTSNRSVFDPNMNTEALLTEHFLPSAYDPASKCLNESISYTHQPPTNGPFRPVPAVYGSYNYLPPQRYVRNLAEGAIVMLYHPCVYHGQLKELQDIVNGCLYRHLITPSLSLSPKRPLVVLGWSRSLSMSVVDKKLVAGFIKQNAKIGPLAMQNLSRVVEKRETYKAGLLSEAHLVTDLDDTELCGYLEQHM</sequence>
<dbReference type="GO" id="GO:0005737">
    <property type="term" value="C:cytoplasm"/>
    <property type="evidence" value="ECO:0007669"/>
    <property type="project" value="TreeGrafter"/>
</dbReference>
<dbReference type="OMA" id="LWFPHPP"/>
<dbReference type="EMBL" id="CP012525">
    <property type="protein sequence ID" value="ALC44697.1"/>
    <property type="molecule type" value="Genomic_DNA"/>
</dbReference>
<dbReference type="PANTHER" id="PTHR34179:SF1">
    <property type="entry name" value="TUMOR PROTEIN P53-INDUCIBLE PROTEIN 13"/>
    <property type="match status" value="1"/>
</dbReference>
<dbReference type="PANTHER" id="PTHR34179">
    <property type="entry name" value="TUMOR PROTEIN P53-INDUCIBLE PROTEIN 13"/>
    <property type="match status" value="1"/>
</dbReference>
<reference evidence="1 2" key="1">
    <citation type="submission" date="2015-08" db="EMBL/GenBank/DDBJ databases">
        <title>Ancestral chromatin configuration constrains chromatin evolution on differentiating sex chromosomes in Drosophila.</title>
        <authorList>
            <person name="Zhou Q."/>
            <person name="Bachtrog D."/>
        </authorList>
    </citation>
    <scope>NUCLEOTIDE SEQUENCE [LARGE SCALE GENOMIC DNA]</scope>
    <source>
        <tissue evidence="1">Whole larvae</tissue>
    </source>
</reference>
<keyword evidence="2" id="KW-1185">Reference proteome</keyword>
<dbReference type="Proteomes" id="UP000494163">
    <property type="component" value="Chromosome 3L"/>
</dbReference>
<organism evidence="1 2">
    <name type="scientific">Drosophila busckii</name>
    <name type="common">Fruit fly</name>
    <dbReference type="NCBI Taxonomy" id="30019"/>
    <lineage>
        <taxon>Eukaryota</taxon>
        <taxon>Metazoa</taxon>
        <taxon>Ecdysozoa</taxon>
        <taxon>Arthropoda</taxon>
        <taxon>Hexapoda</taxon>
        <taxon>Insecta</taxon>
        <taxon>Pterygota</taxon>
        <taxon>Neoptera</taxon>
        <taxon>Endopterygota</taxon>
        <taxon>Diptera</taxon>
        <taxon>Brachycera</taxon>
        <taxon>Muscomorpha</taxon>
        <taxon>Ephydroidea</taxon>
        <taxon>Drosophilidae</taxon>
        <taxon>Drosophila</taxon>
    </lineage>
</organism>
<protein>
    <submittedName>
        <fullName evidence="1">CG12093</fullName>
    </submittedName>
</protein>
<evidence type="ECO:0000313" key="1">
    <source>
        <dbReference type="EMBL" id="ALC44697.1"/>
    </source>
</evidence>